<evidence type="ECO:0000256" key="1">
    <source>
        <dbReference type="ARBA" id="ARBA00011046"/>
    </source>
</evidence>
<sequence length="120" mass="14084">MEKLTAQEETAMRLIWEIGPCVVRMLQEKYPEPKPPYTTLASVVKNLERKGYVKNRRCGNVYEYYPLVSREEYRTAFMKDAVSNLFSNSYKELVSFFAKEEKISADDLRDIIEKIETGKE</sequence>
<proteinExistence type="inferred from homology"/>
<gene>
    <name evidence="5" type="ORF">MUN53_17680</name>
</gene>
<reference evidence="5 6" key="1">
    <citation type="submission" date="2022-03" db="EMBL/GenBank/DDBJ databases">
        <title>Parabacteroides sp. nov. isolated from swine feces.</title>
        <authorList>
            <person name="Bak J.E."/>
        </authorList>
    </citation>
    <scope>NUCLEOTIDE SEQUENCE [LARGE SCALE GENOMIC DNA]</scope>
    <source>
        <strain evidence="5 6">AGMB00274</strain>
    </source>
</reference>
<name>A0ABT0C744_9BACT</name>
<keyword evidence="3" id="KW-0238">DNA-binding</keyword>
<dbReference type="Proteomes" id="UP001165444">
    <property type="component" value="Unassembled WGS sequence"/>
</dbReference>
<evidence type="ECO:0000313" key="6">
    <source>
        <dbReference type="Proteomes" id="UP001165444"/>
    </source>
</evidence>
<dbReference type="SUPFAM" id="SSF46785">
    <property type="entry name" value="Winged helix' DNA-binding domain"/>
    <property type="match status" value="1"/>
</dbReference>
<organism evidence="5 6">
    <name type="scientific">Parabacteroides faecalis</name>
    <dbReference type="NCBI Taxonomy" id="2924040"/>
    <lineage>
        <taxon>Bacteria</taxon>
        <taxon>Pseudomonadati</taxon>
        <taxon>Bacteroidota</taxon>
        <taxon>Bacteroidia</taxon>
        <taxon>Bacteroidales</taxon>
        <taxon>Tannerellaceae</taxon>
        <taxon>Parabacteroides</taxon>
    </lineage>
</organism>
<keyword evidence="6" id="KW-1185">Reference proteome</keyword>
<dbReference type="InterPro" id="IPR005650">
    <property type="entry name" value="BlaI_family"/>
</dbReference>
<protein>
    <submittedName>
        <fullName evidence="5">BlaI/MecI/CopY family transcriptional regulator</fullName>
    </submittedName>
</protein>
<dbReference type="EMBL" id="JAKZMM010000082">
    <property type="protein sequence ID" value="MCJ2382411.1"/>
    <property type="molecule type" value="Genomic_DNA"/>
</dbReference>
<accession>A0ABT0C744</accession>
<evidence type="ECO:0000256" key="3">
    <source>
        <dbReference type="ARBA" id="ARBA00023125"/>
    </source>
</evidence>
<dbReference type="PIRSF" id="PIRSF019455">
    <property type="entry name" value="CopR_AtkY"/>
    <property type="match status" value="1"/>
</dbReference>
<dbReference type="RefSeq" id="WP_243326712.1">
    <property type="nucleotide sequence ID" value="NZ_JAKZMM010000082.1"/>
</dbReference>
<keyword evidence="4" id="KW-0804">Transcription</keyword>
<comment type="similarity">
    <text evidence="1">Belongs to the BlaI transcriptional regulatory family.</text>
</comment>
<dbReference type="Gene3D" id="1.10.10.10">
    <property type="entry name" value="Winged helix-like DNA-binding domain superfamily/Winged helix DNA-binding domain"/>
    <property type="match status" value="1"/>
</dbReference>
<comment type="caution">
    <text evidence="5">The sequence shown here is derived from an EMBL/GenBank/DDBJ whole genome shotgun (WGS) entry which is preliminary data.</text>
</comment>
<dbReference type="InterPro" id="IPR036390">
    <property type="entry name" value="WH_DNA-bd_sf"/>
</dbReference>
<dbReference type="InterPro" id="IPR036388">
    <property type="entry name" value="WH-like_DNA-bd_sf"/>
</dbReference>
<evidence type="ECO:0000313" key="5">
    <source>
        <dbReference type="EMBL" id="MCJ2382411.1"/>
    </source>
</evidence>
<evidence type="ECO:0000256" key="2">
    <source>
        <dbReference type="ARBA" id="ARBA00023015"/>
    </source>
</evidence>
<dbReference type="Pfam" id="PF03965">
    <property type="entry name" value="Penicillinase_R"/>
    <property type="match status" value="1"/>
</dbReference>
<evidence type="ECO:0000256" key="4">
    <source>
        <dbReference type="ARBA" id="ARBA00023163"/>
    </source>
</evidence>
<keyword evidence="2" id="KW-0805">Transcription regulation</keyword>
<dbReference type="Gene3D" id="1.10.4040.10">
    <property type="entry name" value="Penicillinase repressor domain"/>
    <property type="match status" value="1"/>
</dbReference>